<comment type="subunit">
    <text evidence="6">The complex is composed of six subunits: RnfA, RnfB, RnfC, RnfD, RnfE and RnfG.</text>
</comment>
<evidence type="ECO:0000259" key="7">
    <source>
        <dbReference type="SMART" id="SM00900"/>
    </source>
</evidence>
<keyword evidence="3 6" id="KW-0285">Flavoprotein</keyword>
<dbReference type="Gene3D" id="3.90.1010.20">
    <property type="match status" value="1"/>
</dbReference>
<comment type="similarity">
    <text evidence="6">Belongs to the RnfG family.</text>
</comment>
<dbReference type="InterPro" id="IPR010209">
    <property type="entry name" value="Ion_transpt_RnfG/RsxG"/>
</dbReference>
<evidence type="ECO:0000313" key="9">
    <source>
        <dbReference type="Proteomes" id="UP000184139"/>
    </source>
</evidence>
<evidence type="ECO:0000256" key="1">
    <source>
        <dbReference type="ARBA" id="ARBA00022448"/>
    </source>
</evidence>
<dbReference type="GO" id="GO:0009055">
    <property type="term" value="F:electron transfer activity"/>
    <property type="evidence" value="ECO:0007669"/>
    <property type="project" value="InterPro"/>
</dbReference>
<comment type="cofactor">
    <cofactor evidence="6">
        <name>FMN</name>
        <dbReference type="ChEBI" id="CHEBI:58210"/>
    </cofactor>
</comment>
<dbReference type="SMART" id="SM00900">
    <property type="entry name" value="FMN_bind"/>
    <property type="match status" value="1"/>
</dbReference>
<dbReference type="PIRSF" id="PIRSF006091">
    <property type="entry name" value="E_trnsport_RnfG"/>
    <property type="match status" value="1"/>
</dbReference>
<dbReference type="NCBIfam" id="TIGR01947">
    <property type="entry name" value="rnfG"/>
    <property type="match status" value="1"/>
</dbReference>
<keyword evidence="9" id="KW-1185">Reference proteome</keyword>
<protein>
    <recommendedName>
        <fullName evidence="6">Ion-translocating oxidoreductase complex subunit G</fullName>
        <ecNumber evidence="6">7.-.-.-</ecNumber>
    </recommendedName>
    <alternativeName>
        <fullName evidence="6">Rnf electron transport complex subunit G</fullName>
    </alternativeName>
</protein>
<keyword evidence="4 6" id="KW-0288">FMN</keyword>
<dbReference type="NCBIfam" id="NF045876">
    <property type="entry name" value="RnfG_DVU2794"/>
    <property type="match status" value="1"/>
</dbReference>
<evidence type="ECO:0000256" key="3">
    <source>
        <dbReference type="ARBA" id="ARBA00022630"/>
    </source>
</evidence>
<feature type="modified residue" description="FMN phosphoryl threonine" evidence="6">
    <location>
        <position position="164"/>
    </location>
</feature>
<keyword evidence="6" id="KW-1278">Translocase</keyword>
<proteinExistence type="inferred from homology"/>
<evidence type="ECO:0000256" key="6">
    <source>
        <dbReference type="HAMAP-Rule" id="MF_00479"/>
    </source>
</evidence>
<keyword evidence="6" id="KW-0812">Transmembrane</keyword>
<dbReference type="HAMAP" id="MF_00479">
    <property type="entry name" value="RsxG_RnfG"/>
    <property type="match status" value="1"/>
</dbReference>
<dbReference type="Pfam" id="PF04205">
    <property type="entry name" value="FMN_bind"/>
    <property type="match status" value="1"/>
</dbReference>
<keyword evidence="1 6" id="KW-0813">Transport</keyword>
<dbReference type="Proteomes" id="UP000184139">
    <property type="component" value="Unassembled WGS sequence"/>
</dbReference>
<dbReference type="GO" id="GO:0010181">
    <property type="term" value="F:FMN binding"/>
    <property type="evidence" value="ECO:0007669"/>
    <property type="project" value="InterPro"/>
</dbReference>
<evidence type="ECO:0000313" key="8">
    <source>
        <dbReference type="EMBL" id="SHI04555.1"/>
    </source>
</evidence>
<dbReference type="PANTHER" id="PTHR36118:SF1">
    <property type="entry name" value="ION-TRANSLOCATING OXIDOREDUCTASE COMPLEX SUBUNIT G"/>
    <property type="match status" value="1"/>
</dbReference>
<gene>
    <name evidence="6" type="primary">rnfG</name>
    <name evidence="8" type="ORF">SAMN02745124_03445</name>
</gene>
<feature type="domain" description="FMN-binding" evidence="7">
    <location>
        <begin position="93"/>
        <end position="181"/>
    </location>
</feature>
<keyword evidence="6" id="KW-0472">Membrane</keyword>
<dbReference type="STRING" id="1121409.SAMN02745124_03445"/>
<dbReference type="GO" id="GO:0022900">
    <property type="term" value="P:electron transport chain"/>
    <property type="evidence" value="ECO:0007669"/>
    <property type="project" value="UniProtKB-UniRule"/>
</dbReference>
<keyword evidence="2 6" id="KW-0597">Phosphoprotein</keyword>
<keyword evidence="6" id="KW-1133">Transmembrane helix</keyword>
<evidence type="ECO:0000256" key="5">
    <source>
        <dbReference type="ARBA" id="ARBA00022982"/>
    </source>
</evidence>
<reference evidence="8 9" key="1">
    <citation type="submission" date="2016-11" db="EMBL/GenBank/DDBJ databases">
        <authorList>
            <person name="Jaros S."/>
            <person name="Januszkiewicz K."/>
            <person name="Wedrychowicz H."/>
        </authorList>
    </citation>
    <scope>NUCLEOTIDE SEQUENCE [LARGE SCALE GENOMIC DNA]</scope>
    <source>
        <strain evidence="8 9">DSM 9705</strain>
    </source>
</reference>
<dbReference type="GO" id="GO:0005886">
    <property type="term" value="C:plasma membrane"/>
    <property type="evidence" value="ECO:0007669"/>
    <property type="project" value="UniProtKB-SubCell"/>
</dbReference>
<dbReference type="PANTHER" id="PTHR36118">
    <property type="entry name" value="ION-TRANSLOCATING OXIDOREDUCTASE COMPLEX SUBUNIT G"/>
    <property type="match status" value="1"/>
</dbReference>
<comment type="function">
    <text evidence="6">Part of a membrane-bound complex that couples electron transfer with translocation of ions across the membrane.</text>
</comment>
<organism evidence="8 9">
    <name type="scientific">Desulfofustis glycolicus DSM 9705</name>
    <dbReference type="NCBI Taxonomy" id="1121409"/>
    <lineage>
        <taxon>Bacteria</taxon>
        <taxon>Pseudomonadati</taxon>
        <taxon>Thermodesulfobacteriota</taxon>
        <taxon>Desulfobulbia</taxon>
        <taxon>Desulfobulbales</taxon>
        <taxon>Desulfocapsaceae</taxon>
        <taxon>Desulfofustis</taxon>
    </lineage>
</organism>
<evidence type="ECO:0000256" key="2">
    <source>
        <dbReference type="ARBA" id="ARBA00022553"/>
    </source>
</evidence>
<dbReference type="InterPro" id="IPR007329">
    <property type="entry name" value="FMN-bd"/>
</dbReference>
<dbReference type="EMBL" id="FQXS01000024">
    <property type="protein sequence ID" value="SHI04555.1"/>
    <property type="molecule type" value="Genomic_DNA"/>
</dbReference>
<dbReference type="AlphaFoldDB" id="A0A1M5XXL5"/>
<dbReference type="RefSeq" id="WP_073377939.1">
    <property type="nucleotide sequence ID" value="NZ_FQXS01000024.1"/>
</dbReference>
<keyword evidence="6" id="KW-1003">Cell membrane</keyword>
<accession>A0A1M5XXL5</accession>
<comment type="subcellular location">
    <subcellularLocation>
        <location evidence="6">Cell membrane</location>
        <topology evidence="6">Single-pass membrane protein</topology>
    </subcellularLocation>
</comment>
<sequence>MNELVRMTVVLTGLATIAGGVLAAVHSGTADRIAAQQLEYVKGPAIRSIMAATTNNPLEDSFQLSIGEEEKTVFIGSLASGGTAVAFEEFGRGFGGDIGVMVGINMETETILGTAVTVHSETPGLGAKAKNDRSFTSQFEGLPVSATVAVTQDGGQIDAISGATTTSRAVCEAIAQALERYQMLHADLQKTVN</sequence>
<evidence type="ECO:0000256" key="4">
    <source>
        <dbReference type="ARBA" id="ARBA00022643"/>
    </source>
</evidence>
<name>A0A1M5XXL5_9BACT</name>
<dbReference type="EC" id="7.-.-.-" evidence="6"/>
<dbReference type="OrthoDB" id="9787579at2"/>
<keyword evidence="5 6" id="KW-0249">Electron transport</keyword>